<protein>
    <submittedName>
        <fullName evidence="1">Uncharacterized protein</fullName>
    </submittedName>
</protein>
<evidence type="ECO:0000313" key="2">
    <source>
        <dbReference type="Proteomes" id="UP000291866"/>
    </source>
</evidence>
<dbReference type="RefSeq" id="WP_131603464.1">
    <property type="nucleotide sequence ID" value="NZ_SJLU01000032.1"/>
</dbReference>
<accession>A0A8G2IT19</accession>
<comment type="caution">
    <text evidence="1">The sequence shown here is derived from an EMBL/GenBank/DDBJ whole genome shotgun (WGS) entry which is preliminary data.</text>
</comment>
<evidence type="ECO:0000313" key="1">
    <source>
        <dbReference type="EMBL" id="TBX85236.1"/>
    </source>
</evidence>
<organism evidence="1 2">
    <name type="scientific">Rhizobium leguminosarum bv. viciae</name>
    <dbReference type="NCBI Taxonomy" id="387"/>
    <lineage>
        <taxon>Bacteria</taxon>
        <taxon>Pseudomonadati</taxon>
        <taxon>Pseudomonadota</taxon>
        <taxon>Alphaproteobacteria</taxon>
        <taxon>Hyphomicrobiales</taxon>
        <taxon>Rhizobiaceae</taxon>
        <taxon>Rhizobium/Agrobacterium group</taxon>
        <taxon>Rhizobium</taxon>
    </lineage>
</organism>
<proteinExistence type="predicted"/>
<reference evidence="1 2" key="1">
    <citation type="submission" date="2019-02" db="EMBL/GenBank/DDBJ databases">
        <title>The competitiveness to form nodules shapes the capacities of Rhizobium leguminosarum sv viciae communities to promote symbiosis with specific hosts.</title>
        <authorList>
            <person name="Boivin S."/>
            <person name="Lepetit M."/>
        </authorList>
    </citation>
    <scope>NUCLEOTIDE SEQUENCE [LARGE SCALE GENOMIC DNA]</scope>
    <source>
        <strain evidence="1 2">SPF4F3</strain>
    </source>
</reference>
<gene>
    <name evidence="1" type="ORF">E0H31_35005</name>
</gene>
<dbReference type="Proteomes" id="UP000291866">
    <property type="component" value="Unassembled WGS sequence"/>
</dbReference>
<dbReference type="AlphaFoldDB" id="A0A8G2IT19"/>
<sequence>MASAALAAPTMASADFLLIRTMSTQGVPVSSKIEMSVDNAAWTDLEGEASGTGTKVFLSKCDGSVRLKAYKRDRMGFYTRSRPDDVRFCQAPEVVFNDYVRTAVGQVISPDSLGNPKAWESIFGSDSLQATKYADAFRDALGKGDYGYIAIATSELAASLRKAGSPRAAYPFETMALQSTMSGILQQKGVDPDDFQVLDVTPGSDRLTLTPKAQDLLIEYQKTELGLSPTSKELGKTGWTTMKSLAGGEEVKAVEWKLPATEATHFDQSVFTPPPM</sequence>
<dbReference type="EMBL" id="SJLU01000032">
    <property type="protein sequence ID" value="TBX85236.1"/>
    <property type="molecule type" value="Genomic_DNA"/>
</dbReference>
<name>A0A8G2IT19_RHILV</name>